<protein>
    <submittedName>
        <fullName evidence="3">Uncharacterized protein</fullName>
    </submittedName>
</protein>
<reference evidence="3 4" key="1">
    <citation type="submission" date="2016-11" db="EMBL/GenBank/DDBJ databases">
        <title>The macronuclear genome of Stentor coeruleus: a giant cell with tiny introns.</title>
        <authorList>
            <person name="Slabodnick M."/>
            <person name="Ruby J.G."/>
            <person name="Reiff S.B."/>
            <person name="Swart E.C."/>
            <person name="Gosai S."/>
            <person name="Prabakaran S."/>
            <person name="Witkowska E."/>
            <person name="Larue G.E."/>
            <person name="Fisher S."/>
            <person name="Freeman R.M."/>
            <person name="Gunawardena J."/>
            <person name="Chu W."/>
            <person name="Stover N.A."/>
            <person name="Gregory B.D."/>
            <person name="Nowacki M."/>
            <person name="Derisi J."/>
            <person name="Roy S.W."/>
            <person name="Marshall W.F."/>
            <person name="Sood P."/>
        </authorList>
    </citation>
    <scope>NUCLEOTIDE SEQUENCE [LARGE SCALE GENOMIC DNA]</scope>
    <source>
        <strain evidence="3">WM001</strain>
    </source>
</reference>
<keyword evidence="4" id="KW-1185">Reference proteome</keyword>
<evidence type="ECO:0000313" key="3">
    <source>
        <dbReference type="EMBL" id="OMJ74732.1"/>
    </source>
</evidence>
<proteinExistence type="predicted"/>
<dbReference type="Proteomes" id="UP000187209">
    <property type="component" value="Unassembled WGS sequence"/>
</dbReference>
<name>A0A1R2BD90_9CILI</name>
<feature type="region of interest" description="Disordered" evidence="2">
    <location>
        <begin position="423"/>
        <end position="451"/>
    </location>
</feature>
<evidence type="ECO:0000256" key="2">
    <source>
        <dbReference type="SAM" id="MobiDB-lite"/>
    </source>
</evidence>
<dbReference type="AlphaFoldDB" id="A0A1R2BD90"/>
<accession>A0A1R2BD90</accession>
<organism evidence="3 4">
    <name type="scientific">Stentor coeruleus</name>
    <dbReference type="NCBI Taxonomy" id="5963"/>
    <lineage>
        <taxon>Eukaryota</taxon>
        <taxon>Sar</taxon>
        <taxon>Alveolata</taxon>
        <taxon>Ciliophora</taxon>
        <taxon>Postciliodesmatophora</taxon>
        <taxon>Heterotrichea</taxon>
        <taxon>Heterotrichida</taxon>
        <taxon>Stentoridae</taxon>
        <taxon>Stentor</taxon>
    </lineage>
</organism>
<feature type="coiled-coil region" evidence="1">
    <location>
        <begin position="188"/>
        <end position="401"/>
    </location>
</feature>
<comment type="caution">
    <text evidence="3">The sequence shown here is derived from an EMBL/GenBank/DDBJ whole genome shotgun (WGS) entry which is preliminary data.</text>
</comment>
<gene>
    <name evidence="3" type="ORF">SteCoe_26277</name>
</gene>
<dbReference type="EMBL" id="MPUH01000732">
    <property type="protein sequence ID" value="OMJ74732.1"/>
    <property type="molecule type" value="Genomic_DNA"/>
</dbReference>
<sequence length="619" mass="72288">MKKRTTNSNSDSKFVPEKKFRILSAKPNSLVLPHLRESNQALTTRRLILPPEEPKNFTIRHKNSKSDSFFSPSPKGHIPPIKTSYGHEWSAALMGERIILKPDPKTQAAEELYQRLLKTFCELESLELNDIEKQRVKKSTTFANVEERIMEISREALDAQSRENTENSFIQKNKSPMMSSFDTTSEDAVKYTQIIEELKKKIVRHEEVYAIDIGILKKKVEKRRKDFKKLECEYENLLAKHDKALFKYESLVKSAKDSEKMQKSEIEDLKQKLKDMNEMIHNKNYELVQATGYLQRNKYDRREKEEVIKDLQDKVCHLADINTKYISEVSSLKSQLKSLQSELEIEKKTASLMQSAFSDIKSLQLLNSDLEEKLKISEISVENLQGKLKKANEDLSSCREKAEENDTILRSTIEKLTAATLFSPPHVPQEHPKIRRHSDHTQKSLDNISSDSSTKLLSNMKTMKDDMMSCQQDIEKYKKDVEYYKKSLEERDEFIKQVESKLISEMEEEKLYARKEAIRDIFRFVKQYEKSKGKYYDLYSCEGCKDSIIRQIFLPCESEVCKRTADIEEICENCRVPGKAVKIRMLKELIKEFKDKFMGEEEREDLSAKNIWNGVIVRN</sequence>
<evidence type="ECO:0000313" key="4">
    <source>
        <dbReference type="Proteomes" id="UP000187209"/>
    </source>
</evidence>
<keyword evidence="1" id="KW-0175">Coiled coil</keyword>
<evidence type="ECO:0000256" key="1">
    <source>
        <dbReference type="SAM" id="Coils"/>
    </source>
</evidence>